<dbReference type="AlphaFoldDB" id="A0A0H2XCJ1"/>
<sequence>MAAAWRPWPARMVTAPRSALRCRCSFLPRHLAPMPTDPTAIPPARVLIIDDEPQIRRFLDISLRAQGYRVLQAGTAEEGLATLAGQGAELVVLDIGLPDRDGHEVLREIRQWSSVPVIMLTVRAGETEKVAALDAGANDYVTKPFGVQELMARIRALLRQAGAGNTVEESVFDDGRLHIHLGLREVTLDGEAVPLSRKEYALLALLFKHAGRVVTQPQLLREVWGPTHEEDTHYLRILVGKLRQKLHDDAAAPHYIVTEPGVGLRFIGVTR</sequence>
<feature type="domain" description="Response regulatory" evidence="10">
    <location>
        <begin position="45"/>
        <end position="158"/>
    </location>
</feature>
<dbReference type="FunFam" id="3.40.50.2300:FF:000021">
    <property type="entry name" value="Two-component system response regulator KdpE"/>
    <property type="match status" value="1"/>
</dbReference>
<evidence type="ECO:0000256" key="8">
    <source>
        <dbReference type="PROSITE-ProRule" id="PRU00169"/>
    </source>
</evidence>
<dbReference type="FunFam" id="1.10.10.10:FF:000210">
    <property type="entry name" value="Winged-helix transcriptional response regulator KdpE"/>
    <property type="match status" value="1"/>
</dbReference>
<feature type="domain" description="OmpR/PhoB-type" evidence="11">
    <location>
        <begin position="169"/>
        <end position="268"/>
    </location>
</feature>
<evidence type="ECO:0000256" key="3">
    <source>
        <dbReference type="ARBA" id="ARBA00022553"/>
    </source>
</evidence>
<keyword evidence="4" id="KW-0902">Two-component regulatory system</keyword>
<evidence type="ECO:0000259" key="10">
    <source>
        <dbReference type="PROSITE" id="PS50110"/>
    </source>
</evidence>
<dbReference type="Pfam" id="PF00486">
    <property type="entry name" value="Trans_reg_C"/>
    <property type="match status" value="1"/>
</dbReference>
<evidence type="ECO:0000256" key="5">
    <source>
        <dbReference type="ARBA" id="ARBA00023015"/>
    </source>
</evidence>
<dbReference type="Gene3D" id="6.10.250.690">
    <property type="match status" value="1"/>
</dbReference>
<evidence type="ECO:0000256" key="4">
    <source>
        <dbReference type="ARBA" id="ARBA00023012"/>
    </source>
</evidence>
<evidence type="ECO:0000313" key="12">
    <source>
        <dbReference type="EMBL" id="AAY50571.1"/>
    </source>
</evidence>
<keyword evidence="2" id="KW-0963">Cytoplasm</keyword>
<dbReference type="PANTHER" id="PTHR48111:SF50">
    <property type="entry name" value="KDP OPERON TRANSCRIPTIONAL REGULATORY PROTEIN KDPE"/>
    <property type="match status" value="1"/>
</dbReference>
<dbReference type="SUPFAM" id="SSF46894">
    <property type="entry name" value="C-terminal effector domain of the bipartite response regulators"/>
    <property type="match status" value="1"/>
</dbReference>
<evidence type="ECO:0000256" key="2">
    <source>
        <dbReference type="ARBA" id="ARBA00022490"/>
    </source>
</evidence>
<evidence type="ECO:0000256" key="1">
    <source>
        <dbReference type="ARBA" id="ARBA00004496"/>
    </source>
</evidence>
<evidence type="ECO:0000256" key="9">
    <source>
        <dbReference type="PROSITE-ProRule" id="PRU01091"/>
    </source>
</evidence>
<dbReference type="Pfam" id="PF00072">
    <property type="entry name" value="Response_reg"/>
    <property type="match status" value="1"/>
</dbReference>
<dbReference type="Proteomes" id="UP000000420">
    <property type="component" value="Chromosome"/>
</dbReference>
<name>A0A0H2XCJ1_XANC8</name>
<keyword evidence="6 9" id="KW-0238">DNA-binding</keyword>
<dbReference type="Gene3D" id="1.10.10.10">
    <property type="entry name" value="Winged helix-like DNA-binding domain superfamily/Winged helix DNA-binding domain"/>
    <property type="match status" value="1"/>
</dbReference>
<dbReference type="InterPro" id="IPR016032">
    <property type="entry name" value="Sig_transdc_resp-reg_C-effctor"/>
</dbReference>
<protein>
    <submittedName>
        <fullName evidence="12">Two-component system regulatory protein</fullName>
    </submittedName>
</protein>
<keyword evidence="5" id="KW-0805">Transcription regulation</keyword>
<dbReference type="PROSITE" id="PS51755">
    <property type="entry name" value="OMPR_PHOB"/>
    <property type="match status" value="1"/>
</dbReference>
<comment type="subcellular location">
    <subcellularLocation>
        <location evidence="1">Cytoplasm</location>
    </subcellularLocation>
</comment>
<dbReference type="GO" id="GO:0045893">
    <property type="term" value="P:positive regulation of DNA-templated transcription"/>
    <property type="evidence" value="ECO:0007669"/>
    <property type="project" value="UniProtKB-ARBA"/>
</dbReference>
<dbReference type="KEGG" id="xcb:XC_3528"/>
<dbReference type="SUPFAM" id="SSF52172">
    <property type="entry name" value="CheY-like"/>
    <property type="match status" value="1"/>
</dbReference>
<dbReference type="GO" id="GO:0042802">
    <property type="term" value="F:identical protein binding"/>
    <property type="evidence" value="ECO:0007669"/>
    <property type="project" value="UniProtKB-ARBA"/>
</dbReference>
<evidence type="ECO:0000259" key="11">
    <source>
        <dbReference type="PROSITE" id="PS51755"/>
    </source>
</evidence>
<dbReference type="InterPro" id="IPR039420">
    <property type="entry name" value="WalR-like"/>
</dbReference>
<evidence type="ECO:0000256" key="7">
    <source>
        <dbReference type="ARBA" id="ARBA00023163"/>
    </source>
</evidence>
<dbReference type="PANTHER" id="PTHR48111">
    <property type="entry name" value="REGULATOR OF RPOS"/>
    <property type="match status" value="1"/>
</dbReference>
<dbReference type="GO" id="GO:0000156">
    <property type="term" value="F:phosphorelay response regulator activity"/>
    <property type="evidence" value="ECO:0007669"/>
    <property type="project" value="TreeGrafter"/>
</dbReference>
<organism evidence="12 13">
    <name type="scientific">Xanthomonas campestris pv. campestris (strain 8004)</name>
    <dbReference type="NCBI Taxonomy" id="314565"/>
    <lineage>
        <taxon>Bacteria</taxon>
        <taxon>Pseudomonadati</taxon>
        <taxon>Pseudomonadota</taxon>
        <taxon>Gammaproteobacteria</taxon>
        <taxon>Lysobacterales</taxon>
        <taxon>Lysobacteraceae</taxon>
        <taxon>Xanthomonas</taxon>
    </lineage>
</organism>
<evidence type="ECO:0000256" key="6">
    <source>
        <dbReference type="ARBA" id="ARBA00023125"/>
    </source>
</evidence>
<dbReference type="HOGENOM" id="CLU_000445_30_8_6"/>
<dbReference type="InterPro" id="IPR036388">
    <property type="entry name" value="WH-like_DNA-bd_sf"/>
</dbReference>
<dbReference type="GO" id="GO:0032993">
    <property type="term" value="C:protein-DNA complex"/>
    <property type="evidence" value="ECO:0007669"/>
    <property type="project" value="TreeGrafter"/>
</dbReference>
<dbReference type="PROSITE" id="PS50110">
    <property type="entry name" value="RESPONSE_REGULATORY"/>
    <property type="match status" value="1"/>
</dbReference>
<dbReference type="Gene3D" id="3.40.50.2300">
    <property type="match status" value="1"/>
</dbReference>
<dbReference type="CDD" id="cd17620">
    <property type="entry name" value="REC_OmpR_KdpE-like"/>
    <property type="match status" value="1"/>
</dbReference>
<accession>A0A0H2XCJ1</accession>
<feature type="DNA-binding region" description="OmpR/PhoB-type" evidence="9">
    <location>
        <begin position="169"/>
        <end position="268"/>
    </location>
</feature>
<dbReference type="GO" id="GO:0005829">
    <property type="term" value="C:cytosol"/>
    <property type="evidence" value="ECO:0007669"/>
    <property type="project" value="TreeGrafter"/>
</dbReference>
<dbReference type="SMART" id="SM00448">
    <property type="entry name" value="REC"/>
    <property type="match status" value="1"/>
</dbReference>
<dbReference type="InterPro" id="IPR011006">
    <property type="entry name" value="CheY-like_superfamily"/>
</dbReference>
<dbReference type="InterPro" id="IPR001867">
    <property type="entry name" value="OmpR/PhoB-type_DNA-bd"/>
</dbReference>
<reference evidence="12 13" key="1">
    <citation type="journal article" date="2005" name="Genome Res.">
        <title>Comparative and functional genomic analyses of the pathogenicity of phytopathogen Xanthomonas campestris pv. campestris.</title>
        <authorList>
            <person name="Qian W."/>
            <person name="Jia Y."/>
            <person name="Ren S.X."/>
            <person name="He Y.Q."/>
            <person name="Feng J.X."/>
            <person name="Lu L.F."/>
            <person name="Sun Q."/>
            <person name="Ying G."/>
            <person name="Tang D.J."/>
            <person name="Tang H."/>
            <person name="Wu W."/>
            <person name="Hao P."/>
            <person name="Wang L."/>
            <person name="Jiang B.L."/>
            <person name="Zeng S."/>
            <person name="Gu W.Y."/>
            <person name="Lu G."/>
            <person name="Rong L."/>
            <person name="Tian Y."/>
            <person name="Yao Z."/>
            <person name="Fu G."/>
            <person name="Chen B."/>
            <person name="Fang R."/>
            <person name="Qiang B."/>
            <person name="Chen Z."/>
            <person name="Zhao G.P."/>
            <person name="Tang J.L."/>
            <person name="He C."/>
        </authorList>
    </citation>
    <scope>NUCLEOTIDE SEQUENCE [LARGE SCALE GENOMIC DNA]</scope>
    <source>
        <strain evidence="12 13">8004</strain>
    </source>
</reference>
<gene>
    <name evidence="12" type="ordered locus">XC_3528</name>
</gene>
<proteinExistence type="predicted"/>
<dbReference type="GO" id="GO:0000987">
    <property type="term" value="F:cis-regulatory region sequence-specific DNA binding"/>
    <property type="evidence" value="ECO:0007669"/>
    <property type="project" value="UniProtKB-ARBA"/>
</dbReference>
<dbReference type="CDD" id="cd00383">
    <property type="entry name" value="trans_reg_C"/>
    <property type="match status" value="1"/>
</dbReference>
<dbReference type="InterPro" id="IPR001789">
    <property type="entry name" value="Sig_transdc_resp-reg_receiver"/>
</dbReference>
<evidence type="ECO:0000313" key="13">
    <source>
        <dbReference type="Proteomes" id="UP000000420"/>
    </source>
</evidence>
<dbReference type="EMBL" id="CP000050">
    <property type="protein sequence ID" value="AAY50571.1"/>
    <property type="molecule type" value="Genomic_DNA"/>
</dbReference>
<keyword evidence="7" id="KW-0804">Transcription</keyword>
<feature type="modified residue" description="4-aspartylphosphate" evidence="8">
    <location>
        <position position="94"/>
    </location>
</feature>
<keyword evidence="3 8" id="KW-0597">Phosphoprotein</keyword>
<dbReference type="SMART" id="SM00862">
    <property type="entry name" value="Trans_reg_C"/>
    <property type="match status" value="1"/>
</dbReference>